<dbReference type="Gene3D" id="3.40.50.720">
    <property type="entry name" value="NAD(P)-binding Rossmann-like Domain"/>
    <property type="match status" value="1"/>
</dbReference>
<evidence type="ECO:0000313" key="3">
    <source>
        <dbReference type="Proteomes" id="UP001153954"/>
    </source>
</evidence>
<dbReference type="InterPro" id="IPR002347">
    <property type="entry name" value="SDR_fam"/>
</dbReference>
<dbReference type="InterPro" id="IPR036291">
    <property type="entry name" value="NAD(P)-bd_dom_sf"/>
</dbReference>
<dbReference type="AlphaFoldDB" id="A0AAU9U3L2"/>
<evidence type="ECO:0000313" key="2">
    <source>
        <dbReference type="EMBL" id="CAH2094126.1"/>
    </source>
</evidence>
<dbReference type="EMBL" id="CAKOGL010000013">
    <property type="protein sequence ID" value="CAH2094126.1"/>
    <property type="molecule type" value="Genomic_DNA"/>
</dbReference>
<dbReference type="GO" id="GO:0016491">
    <property type="term" value="F:oxidoreductase activity"/>
    <property type="evidence" value="ECO:0007669"/>
    <property type="project" value="UniProtKB-KW"/>
</dbReference>
<dbReference type="PROSITE" id="PS00061">
    <property type="entry name" value="ADH_SHORT"/>
    <property type="match status" value="1"/>
</dbReference>
<accession>A0AAU9U3L2</accession>
<dbReference type="InterPro" id="IPR020904">
    <property type="entry name" value="Sc_DH/Rdtase_CS"/>
</dbReference>
<organism evidence="2 3">
    <name type="scientific">Euphydryas editha</name>
    <name type="common">Edith's checkerspot</name>
    <dbReference type="NCBI Taxonomy" id="104508"/>
    <lineage>
        <taxon>Eukaryota</taxon>
        <taxon>Metazoa</taxon>
        <taxon>Ecdysozoa</taxon>
        <taxon>Arthropoda</taxon>
        <taxon>Hexapoda</taxon>
        <taxon>Insecta</taxon>
        <taxon>Pterygota</taxon>
        <taxon>Neoptera</taxon>
        <taxon>Endopterygota</taxon>
        <taxon>Lepidoptera</taxon>
        <taxon>Glossata</taxon>
        <taxon>Ditrysia</taxon>
        <taxon>Papilionoidea</taxon>
        <taxon>Nymphalidae</taxon>
        <taxon>Nymphalinae</taxon>
        <taxon>Euphydryas</taxon>
    </lineage>
</organism>
<dbReference type="FunFam" id="3.40.50.720:FF:000084">
    <property type="entry name" value="Short-chain dehydrogenase reductase"/>
    <property type="match status" value="1"/>
</dbReference>
<keyword evidence="3" id="KW-1185">Reference proteome</keyword>
<dbReference type="PANTHER" id="PTHR43975:SF2">
    <property type="entry name" value="EG:BACR7A4.14 PROTEIN-RELATED"/>
    <property type="match status" value="1"/>
</dbReference>
<keyword evidence="1" id="KW-0560">Oxidoreductase</keyword>
<dbReference type="Proteomes" id="UP001153954">
    <property type="component" value="Unassembled WGS sequence"/>
</dbReference>
<dbReference type="PRINTS" id="PR00081">
    <property type="entry name" value="GDHRDH"/>
</dbReference>
<protein>
    <submittedName>
        <fullName evidence="2">Uncharacterized protein</fullName>
    </submittedName>
</protein>
<dbReference type="SUPFAM" id="SSF51735">
    <property type="entry name" value="NAD(P)-binding Rossmann-fold domains"/>
    <property type="match status" value="1"/>
</dbReference>
<gene>
    <name evidence="2" type="ORF">EEDITHA_LOCUS9725</name>
</gene>
<dbReference type="Pfam" id="PF13561">
    <property type="entry name" value="adh_short_C2"/>
    <property type="match status" value="1"/>
</dbReference>
<name>A0AAU9U3L2_EUPED</name>
<dbReference type="PRINTS" id="PR00080">
    <property type="entry name" value="SDRFAMILY"/>
</dbReference>
<reference evidence="2" key="1">
    <citation type="submission" date="2022-03" db="EMBL/GenBank/DDBJ databases">
        <authorList>
            <person name="Tunstrom K."/>
        </authorList>
    </citation>
    <scope>NUCLEOTIDE SEQUENCE</scope>
</reference>
<proteinExistence type="predicted"/>
<evidence type="ECO:0000256" key="1">
    <source>
        <dbReference type="ARBA" id="ARBA00023002"/>
    </source>
</evidence>
<sequence length="252" mass="26555">MSFANKVVLITGASSGIGAAAAILFAKEGANVVIVGRNEQKLQKVKEKCAKFGKGVLVVKADVSNEQDAKKIIKETIDKFDKLDVLVNNAGVVGQSSILSDNVLSVYDTIMNTNIRAVVHITNLAAPYLIKTKGNIINISSVAGKMTMTTSPAFSYAVSKAALDHFTRFAAAELASHGVRVNSISPGPVRTDILDNAVVSMAVSMEGFENAVPLGRVSEPEEIADLILFLASDKAKAITGSDYVSDNGILLT</sequence>
<dbReference type="PANTHER" id="PTHR43975">
    <property type="entry name" value="ZGC:101858"/>
    <property type="match status" value="1"/>
</dbReference>
<comment type="caution">
    <text evidence="2">The sequence shown here is derived from an EMBL/GenBank/DDBJ whole genome shotgun (WGS) entry which is preliminary data.</text>
</comment>